<feature type="domain" description="FAD dependent oxidoreductase" evidence="6">
    <location>
        <begin position="11"/>
        <end position="399"/>
    </location>
</feature>
<dbReference type="AlphaFoldDB" id="A0AAN7W482"/>
<evidence type="ECO:0000256" key="1">
    <source>
        <dbReference type="ARBA" id="ARBA00001974"/>
    </source>
</evidence>
<keyword evidence="3" id="KW-0285">Flavoprotein</keyword>
<reference evidence="7" key="1">
    <citation type="submission" date="2023-08" db="EMBL/GenBank/DDBJ databases">
        <title>Black Yeasts Isolated from many extreme environments.</title>
        <authorList>
            <person name="Coleine C."/>
            <person name="Stajich J.E."/>
            <person name="Selbmann L."/>
        </authorList>
    </citation>
    <scope>NUCLEOTIDE SEQUENCE</scope>
    <source>
        <strain evidence="7">CCFEE 5810</strain>
    </source>
</reference>
<dbReference type="SUPFAM" id="SSF54373">
    <property type="entry name" value="FAD-linked reductases, C-terminal domain"/>
    <property type="match status" value="1"/>
</dbReference>
<name>A0AAN7W482_9PEZI</name>
<sequence length="459" mass="50895">MAATKDIPSSILIIGSGVFGLSTAHALAQRDAFKSSKITLLERLDFPAPDAASIDTSRIIRPDYADGAYAALMAEAHPHWRGEFGAEGRYTESGLCLTQDTNADGGDDDAHLYLVRALENVKTRLGLKVGRREEGGQVEPMETPEDVGRVTSCMGGECGKRGYVNWTSGWADAEAGMCHMRKLVRSLGRVEFRTAEVAKLNYGNDRVESVELVGGEKLTADLVVLATGAWTPKLVDLRGIASATGQVLAYIDITQEEQDRLGSNPVVLCETNGMFIIPPRNRELKVARHGYGYANLTRIPHPEREGEKITVSLPRTKHDDPKMNIPFEGDKACRDYLAKSIPDLAARPWTHTRICWYTDTPTGDWLISYHPTYSNLFVTTGGSGHAYKFLPVVGERIVDIMTGNEKDDLGAELTKKWKWPEQRKKVDHVWTDDWRGGVKGMYLDEEMAKEQQEVAKSRL</sequence>
<comment type="cofactor">
    <cofactor evidence="1">
        <name>FAD</name>
        <dbReference type="ChEBI" id="CHEBI:57692"/>
    </cofactor>
</comment>
<dbReference type="PANTHER" id="PTHR10961">
    <property type="entry name" value="PEROXISOMAL SARCOSINE OXIDASE"/>
    <property type="match status" value="1"/>
</dbReference>
<accession>A0AAN7W482</accession>
<dbReference type="InterPro" id="IPR006076">
    <property type="entry name" value="FAD-dep_OxRdtase"/>
</dbReference>
<evidence type="ECO:0000256" key="5">
    <source>
        <dbReference type="ARBA" id="ARBA00023002"/>
    </source>
</evidence>
<dbReference type="Gene3D" id="3.30.9.10">
    <property type="entry name" value="D-Amino Acid Oxidase, subunit A, domain 2"/>
    <property type="match status" value="1"/>
</dbReference>
<evidence type="ECO:0000313" key="8">
    <source>
        <dbReference type="Proteomes" id="UP001310594"/>
    </source>
</evidence>
<dbReference type="Gene3D" id="3.50.50.60">
    <property type="entry name" value="FAD/NAD(P)-binding domain"/>
    <property type="match status" value="1"/>
</dbReference>
<evidence type="ECO:0000256" key="4">
    <source>
        <dbReference type="ARBA" id="ARBA00022827"/>
    </source>
</evidence>
<proteinExistence type="inferred from homology"/>
<evidence type="ECO:0000259" key="6">
    <source>
        <dbReference type="Pfam" id="PF01266"/>
    </source>
</evidence>
<comment type="caution">
    <text evidence="7">The sequence shown here is derived from an EMBL/GenBank/DDBJ whole genome shotgun (WGS) entry which is preliminary data.</text>
</comment>
<dbReference type="Proteomes" id="UP001310594">
    <property type="component" value="Unassembled WGS sequence"/>
</dbReference>
<organism evidence="7 8">
    <name type="scientific">Elasticomyces elasticus</name>
    <dbReference type="NCBI Taxonomy" id="574655"/>
    <lineage>
        <taxon>Eukaryota</taxon>
        <taxon>Fungi</taxon>
        <taxon>Dikarya</taxon>
        <taxon>Ascomycota</taxon>
        <taxon>Pezizomycotina</taxon>
        <taxon>Dothideomycetes</taxon>
        <taxon>Dothideomycetidae</taxon>
        <taxon>Mycosphaerellales</taxon>
        <taxon>Teratosphaeriaceae</taxon>
        <taxon>Elasticomyces</taxon>
    </lineage>
</organism>
<dbReference type="InterPro" id="IPR036188">
    <property type="entry name" value="FAD/NAD-bd_sf"/>
</dbReference>
<dbReference type="GO" id="GO:0008115">
    <property type="term" value="F:sarcosine oxidase activity"/>
    <property type="evidence" value="ECO:0007669"/>
    <property type="project" value="TreeGrafter"/>
</dbReference>
<dbReference type="GO" id="GO:0004657">
    <property type="term" value="F:proline dehydrogenase activity"/>
    <property type="evidence" value="ECO:0007669"/>
    <property type="project" value="TreeGrafter"/>
</dbReference>
<dbReference type="SUPFAM" id="SSF51905">
    <property type="entry name" value="FAD/NAD(P)-binding domain"/>
    <property type="match status" value="1"/>
</dbReference>
<evidence type="ECO:0000313" key="7">
    <source>
        <dbReference type="EMBL" id="KAK5698153.1"/>
    </source>
</evidence>
<keyword evidence="4" id="KW-0274">FAD</keyword>
<keyword evidence="5" id="KW-0560">Oxidoreductase</keyword>
<dbReference type="GO" id="GO:0050660">
    <property type="term" value="F:flavin adenine dinucleotide binding"/>
    <property type="evidence" value="ECO:0007669"/>
    <property type="project" value="InterPro"/>
</dbReference>
<dbReference type="PANTHER" id="PTHR10961:SF46">
    <property type="entry name" value="PEROXISOMAL SARCOSINE OXIDASE"/>
    <property type="match status" value="1"/>
</dbReference>
<comment type="similarity">
    <text evidence="2">Belongs to the MSOX/MTOX family.</text>
</comment>
<dbReference type="InterPro" id="IPR045170">
    <property type="entry name" value="MTOX"/>
</dbReference>
<dbReference type="GO" id="GO:0050031">
    <property type="term" value="F:L-pipecolate oxidase activity"/>
    <property type="evidence" value="ECO:0007669"/>
    <property type="project" value="TreeGrafter"/>
</dbReference>
<dbReference type="EMBL" id="JAVRQU010000010">
    <property type="protein sequence ID" value="KAK5698153.1"/>
    <property type="molecule type" value="Genomic_DNA"/>
</dbReference>
<dbReference type="Pfam" id="PF01266">
    <property type="entry name" value="DAO"/>
    <property type="match status" value="1"/>
</dbReference>
<gene>
    <name evidence="7" type="ORF">LTR97_007113</name>
</gene>
<evidence type="ECO:0000256" key="3">
    <source>
        <dbReference type="ARBA" id="ARBA00022630"/>
    </source>
</evidence>
<evidence type="ECO:0000256" key="2">
    <source>
        <dbReference type="ARBA" id="ARBA00010989"/>
    </source>
</evidence>
<protein>
    <recommendedName>
        <fullName evidence="6">FAD dependent oxidoreductase domain-containing protein</fullName>
    </recommendedName>
</protein>